<dbReference type="InterPro" id="IPR036397">
    <property type="entry name" value="RNaseH_sf"/>
</dbReference>
<keyword evidence="5" id="KW-1185">Reference proteome</keyword>
<evidence type="ECO:0000313" key="4">
    <source>
        <dbReference type="EMBL" id="KAF7710571.1"/>
    </source>
</evidence>
<evidence type="ECO:0000313" key="5">
    <source>
        <dbReference type="Proteomes" id="UP000606274"/>
    </source>
</evidence>
<dbReference type="GO" id="GO:0015074">
    <property type="term" value="P:DNA integration"/>
    <property type="evidence" value="ECO:0007669"/>
    <property type="project" value="InterPro"/>
</dbReference>
<evidence type="ECO:0000259" key="3">
    <source>
        <dbReference type="PROSITE" id="PS50994"/>
    </source>
</evidence>
<dbReference type="InterPro" id="IPR050951">
    <property type="entry name" value="Retrovirus_Pol_polyprotein"/>
</dbReference>
<evidence type="ECO:0000256" key="2">
    <source>
        <dbReference type="SAM" id="MobiDB-lite"/>
    </source>
</evidence>
<name>A0A8T0BTC4_SILME</name>
<dbReference type="FunFam" id="1.10.340.70:FF:000003">
    <property type="entry name" value="Protein CBG25708"/>
    <property type="match status" value="1"/>
</dbReference>
<dbReference type="PANTHER" id="PTHR37984">
    <property type="entry name" value="PROTEIN CBG26694"/>
    <property type="match status" value="1"/>
</dbReference>
<reference evidence="4" key="1">
    <citation type="submission" date="2020-08" db="EMBL/GenBank/DDBJ databases">
        <title>Chromosome-level assembly of Southern catfish (Silurus meridionalis) provides insights into visual adaptation to the nocturnal and benthic lifestyles.</title>
        <authorList>
            <person name="Zhang Y."/>
            <person name="Wang D."/>
            <person name="Peng Z."/>
        </authorList>
    </citation>
    <scope>NUCLEOTIDE SEQUENCE</scope>
    <source>
        <strain evidence="4">SWU-2019-XX</strain>
        <tissue evidence="4">Muscle</tissue>
    </source>
</reference>
<feature type="compositionally biased region" description="Polar residues" evidence="2">
    <location>
        <begin position="229"/>
        <end position="239"/>
    </location>
</feature>
<proteinExistence type="predicted"/>
<dbReference type="InterPro" id="IPR001584">
    <property type="entry name" value="Integrase_cat-core"/>
</dbReference>
<dbReference type="Pfam" id="PF17921">
    <property type="entry name" value="Integrase_H2C2"/>
    <property type="match status" value="1"/>
</dbReference>
<feature type="region of interest" description="Disordered" evidence="2">
    <location>
        <begin position="229"/>
        <end position="255"/>
    </location>
</feature>
<dbReference type="AlphaFoldDB" id="A0A8T0BTC4"/>
<dbReference type="SUPFAM" id="SSF53098">
    <property type="entry name" value="Ribonuclease H-like"/>
    <property type="match status" value="1"/>
</dbReference>
<comment type="caution">
    <text evidence="4">The sequence shown here is derived from an EMBL/GenBank/DDBJ whole genome shotgun (WGS) entry which is preliminary data.</text>
</comment>
<dbReference type="Gene3D" id="3.30.420.10">
    <property type="entry name" value="Ribonuclease H-like superfamily/Ribonuclease H"/>
    <property type="match status" value="1"/>
</dbReference>
<dbReference type="EMBL" id="JABFDY010000002">
    <property type="protein sequence ID" value="KAF7710571.1"/>
    <property type="molecule type" value="Genomic_DNA"/>
</dbReference>
<dbReference type="Gene3D" id="1.10.340.70">
    <property type="match status" value="1"/>
</dbReference>
<protein>
    <recommendedName>
        <fullName evidence="1">Gypsy retrotransposon integrase-like protein 1</fullName>
    </recommendedName>
</protein>
<dbReference type="GO" id="GO:0003676">
    <property type="term" value="F:nucleic acid binding"/>
    <property type="evidence" value="ECO:0007669"/>
    <property type="project" value="InterPro"/>
</dbReference>
<dbReference type="InterPro" id="IPR041588">
    <property type="entry name" value="Integrase_H2C2"/>
</dbReference>
<gene>
    <name evidence="4" type="ORF">HF521_009443</name>
</gene>
<dbReference type="PROSITE" id="PS50994">
    <property type="entry name" value="INTEGRASE"/>
    <property type="match status" value="1"/>
</dbReference>
<dbReference type="PANTHER" id="PTHR37984:SF5">
    <property type="entry name" value="PROTEIN NYNRIN-LIKE"/>
    <property type="match status" value="1"/>
</dbReference>
<feature type="non-terminal residue" evidence="4">
    <location>
        <position position="1"/>
    </location>
</feature>
<feature type="domain" description="Integrase catalytic" evidence="3">
    <location>
        <begin position="161"/>
        <end position="255"/>
    </location>
</feature>
<accession>A0A8T0BTC4</accession>
<evidence type="ECO:0000256" key="1">
    <source>
        <dbReference type="ARBA" id="ARBA00039658"/>
    </source>
</evidence>
<dbReference type="Proteomes" id="UP000606274">
    <property type="component" value="Unassembled WGS sequence"/>
</dbReference>
<organism evidence="4 5">
    <name type="scientific">Silurus meridionalis</name>
    <name type="common">Southern catfish</name>
    <name type="synonym">Silurus soldatovi meridionalis</name>
    <dbReference type="NCBI Taxonomy" id="175797"/>
    <lineage>
        <taxon>Eukaryota</taxon>
        <taxon>Metazoa</taxon>
        <taxon>Chordata</taxon>
        <taxon>Craniata</taxon>
        <taxon>Vertebrata</taxon>
        <taxon>Euteleostomi</taxon>
        <taxon>Actinopterygii</taxon>
        <taxon>Neopterygii</taxon>
        <taxon>Teleostei</taxon>
        <taxon>Ostariophysi</taxon>
        <taxon>Siluriformes</taxon>
        <taxon>Siluridae</taxon>
        <taxon>Silurus</taxon>
    </lineage>
</organism>
<dbReference type="InterPro" id="IPR012337">
    <property type="entry name" value="RNaseH-like_sf"/>
</dbReference>
<sequence length="255" mass="28927">DCTKKLSQQTIRQGWPDHRCDVPNAVQPFWDSRSQLVVADGVIYKGLHIVIPPSMQDHMLKLIHQSHLGIVKSKQRARKVLYWPDMSSEIEQMVKNCAKCGDFQNWLPRQPLKPTETPDLPFKEVASDLFKFERNHYVLLVDYYSKFIEVENLKGLHCHGNGPQYSVDEFKDFSQSYGIIHETSSPHTPHSNGEAERAVQTVKKLVRHQTNILYCLNDAIGVRRPFTSSAADGQVSPQQPACCPSAAHNSSVRPP</sequence>